<feature type="transmembrane region" description="Helical" evidence="1">
    <location>
        <begin position="51"/>
        <end position="70"/>
    </location>
</feature>
<organism evidence="2">
    <name type="scientific">Solanum chacoense</name>
    <name type="common">Chaco potato</name>
    <dbReference type="NCBI Taxonomy" id="4108"/>
    <lineage>
        <taxon>Eukaryota</taxon>
        <taxon>Viridiplantae</taxon>
        <taxon>Streptophyta</taxon>
        <taxon>Embryophyta</taxon>
        <taxon>Tracheophyta</taxon>
        <taxon>Spermatophyta</taxon>
        <taxon>Magnoliopsida</taxon>
        <taxon>eudicotyledons</taxon>
        <taxon>Gunneridae</taxon>
        <taxon>Pentapetalae</taxon>
        <taxon>asterids</taxon>
        <taxon>lamiids</taxon>
        <taxon>Solanales</taxon>
        <taxon>Solanaceae</taxon>
        <taxon>Solanoideae</taxon>
        <taxon>Solaneae</taxon>
        <taxon>Solanum</taxon>
    </lineage>
</organism>
<protein>
    <submittedName>
        <fullName evidence="2">Putative ovule protein</fullName>
    </submittedName>
</protein>
<keyword evidence="1" id="KW-0812">Transmembrane</keyword>
<keyword evidence="1" id="KW-0472">Membrane</keyword>
<evidence type="ECO:0000256" key="1">
    <source>
        <dbReference type="SAM" id="Phobius"/>
    </source>
</evidence>
<proteinExistence type="predicted"/>
<dbReference type="EMBL" id="GEDG01015191">
    <property type="protein sequence ID" value="JAP23700.1"/>
    <property type="molecule type" value="Transcribed_RNA"/>
</dbReference>
<sequence length="84" mass="9667">MKSGNSKFALLYGLVDYIIVLFTPLTFNTFFFCTFCLSQNRTFAAQLFHKFYMAVIVPMMILFFTTALNCKHTPVSTLLYPLCV</sequence>
<evidence type="ECO:0000313" key="2">
    <source>
        <dbReference type="EMBL" id="JAP23700.1"/>
    </source>
</evidence>
<name>A0A0V0HTZ1_SOLCH</name>
<feature type="transmembrane region" description="Helical" evidence="1">
    <location>
        <begin position="9"/>
        <end position="31"/>
    </location>
</feature>
<reference evidence="2" key="1">
    <citation type="submission" date="2015-12" db="EMBL/GenBank/DDBJ databases">
        <title>Gene expression during late stages of embryo sac development: a critical building block for successful pollen-pistil interactions.</title>
        <authorList>
            <person name="Liu Y."/>
            <person name="Joly V."/>
            <person name="Sabar M."/>
            <person name="Matton D.P."/>
        </authorList>
    </citation>
    <scope>NUCLEOTIDE SEQUENCE</scope>
</reference>
<dbReference type="AlphaFoldDB" id="A0A0V0HTZ1"/>
<keyword evidence="1" id="KW-1133">Transmembrane helix</keyword>
<accession>A0A0V0HTZ1</accession>